<dbReference type="CDD" id="cd16449">
    <property type="entry name" value="RING-HC"/>
    <property type="match status" value="1"/>
</dbReference>
<dbReference type="Proteomes" id="UP000250235">
    <property type="component" value="Unassembled WGS sequence"/>
</dbReference>
<dbReference type="Pfam" id="PF13920">
    <property type="entry name" value="zf-C3HC4_3"/>
    <property type="match status" value="1"/>
</dbReference>
<feature type="compositionally biased region" description="Acidic residues" evidence="2">
    <location>
        <begin position="70"/>
        <end position="81"/>
    </location>
</feature>
<feature type="region of interest" description="Disordered" evidence="2">
    <location>
        <begin position="69"/>
        <end position="103"/>
    </location>
</feature>
<dbReference type="AlphaFoldDB" id="A0A2Z7D2X6"/>
<feature type="domain" description="RING-type" evidence="3">
    <location>
        <begin position="168"/>
        <end position="206"/>
    </location>
</feature>
<keyword evidence="1" id="KW-0479">Metal-binding</keyword>
<protein>
    <recommendedName>
        <fullName evidence="3">RING-type domain-containing protein</fullName>
    </recommendedName>
</protein>
<gene>
    <name evidence="4" type="ORF">F511_05886</name>
</gene>
<dbReference type="InterPro" id="IPR001841">
    <property type="entry name" value="Znf_RING"/>
</dbReference>
<reference evidence="4 5" key="1">
    <citation type="journal article" date="2015" name="Proc. Natl. Acad. Sci. U.S.A.">
        <title>The resurrection genome of Boea hygrometrica: A blueprint for survival of dehydration.</title>
        <authorList>
            <person name="Xiao L."/>
            <person name="Yang G."/>
            <person name="Zhang L."/>
            <person name="Yang X."/>
            <person name="Zhao S."/>
            <person name="Ji Z."/>
            <person name="Zhou Q."/>
            <person name="Hu M."/>
            <person name="Wang Y."/>
            <person name="Chen M."/>
            <person name="Xu Y."/>
            <person name="Jin H."/>
            <person name="Xiao X."/>
            <person name="Hu G."/>
            <person name="Bao F."/>
            <person name="Hu Y."/>
            <person name="Wan P."/>
            <person name="Li L."/>
            <person name="Deng X."/>
            <person name="Kuang T."/>
            <person name="Xiang C."/>
            <person name="Zhu J.K."/>
            <person name="Oliver M.J."/>
            <person name="He Y."/>
        </authorList>
    </citation>
    <scope>NUCLEOTIDE SEQUENCE [LARGE SCALE GENOMIC DNA]</scope>
    <source>
        <strain evidence="5">cv. XS01</strain>
    </source>
</reference>
<evidence type="ECO:0000313" key="4">
    <source>
        <dbReference type="EMBL" id="KZV51229.1"/>
    </source>
</evidence>
<dbReference type="InterPro" id="IPR013083">
    <property type="entry name" value="Znf_RING/FYVE/PHD"/>
</dbReference>
<organism evidence="4 5">
    <name type="scientific">Dorcoceras hygrometricum</name>
    <dbReference type="NCBI Taxonomy" id="472368"/>
    <lineage>
        <taxon>Eukaryota</taxon>
        <taxon>Viridiplantae</taxon>
        <taxon>Streptophyta</taxon>
        <taxon>Embryophyta</taxon>
        <taxon>Tracheophyta</taxon>
        <taxon>Spermatophyta</taxon>
        <taxon>Magnoliopsida</taxon>
        <taxon>eudicotyledons</taxon>
        <taxon>Gunneridae</taxon>
        <taxon>Pentapetalae</taxon>
        <taxon>asterids</taxon>
        <taxon>lamiids</taxon>
        <taxon>Lamiales</taxon>
        <taxon>Gesneriaceae</taxon>
        <taxon>Didymocarpoideae</taxon>
        <taxon>Trichosporeae</taxon>
        <taxon>Loxocarpinae</taxon>
        <taxon>Dorcoceras</taxon>
    </lineage>
</organism>
<dbReference type="EMBL" id="KQ991907">
    <property type="protein sequence ID" value="KZV51229.1"/>
    <property type="molecule type" value="Genomic_DNA"/>
</dbReference>
<sequence length="216" mass="23513">MGERIEILGFGLQARIEIQRGARTIMELFRDRMEGVDRTVRRKKSLKERLGFNGMSCCGGAAWGLGPTTMDEEDCPTDPETSDPNGATQSTPPCDTQSAAASGTNLADALAAERQFRAAQDSVQEGSNQSPSLETPPRMSLMRLLEETDGRDEGRKVEEDGGGWDPACCVCMGRNKGAAFIPCGHTFCRVCSRDLWLNRGTCPLCNGSILEILDIY</sequence>
<dbReference type="Gene3D" id="3.30.40.10">
    <property type="entry name" value="Zinc/RING finger domain, C3HC4 (zinc finger)"/>
    <property type="match status" value="1"/>
</dbReference>
<dbReference type="PANTHER" id="PTHR46629">
    <property type="entry name" value="OS01G0917900 PROTEIN"/>
    <property type="match status" value="1"/>
</dbReference>
<dbReference type="GO" id="GO:0008270">
    <property type="term" value="F:zinc ion binding"/>
    <property type="evidence" value="ECO:0007669"/>
    <property type="project" value="UniProtKB-KW"/>
</dbReference>
<name>A0A2Z7D2X6_9LAMI</name>
<accession>A0A2Z7D2X6</accession>
<feature type="compositionally biased region" description="Polar residues" evidence="2">
    <location>
        <begin position="121"/>
        <end position="133"/>
    </location>
</feature>
<feature type="region of interest" description="Disordered" evidence="2">
    <location>
        <begin position="117"/>
        <end position="139"/>
    </location>
</feature>
<evidence type="ECO:0000256" key="1">
    <source>
        <dbReference type="PROSITE-ProRule" id="PRU00175"/>
    </source>
</evidence>
<dbReference type="SUPFAM" id="SSF57850">
    <property type="entry name" value="RING/U-box"/>
    <property type="match status" value="1"/>
</dbReference>
<evidence type="ECO:0000259" key="3">
    <source>
        <dbReference type="PROSITE" id="PS50089"/>
    </source>
</evidence>
<dbReference type="OrthoDB" id="1711136at2759"/>
<feature type="compositionally biased region" description="Polar residues" evidence="2">
    <location>
        <begin position="82"/>
        <end position="103"/>
    </location>
</feature>
<evidence type="ECO:0000256" key="2">
    <source>
        <dbReference type="SAM" id="MobiDB-lite"/>
    </source>
</evidence>
<dbReference type="PROSITE" id="PS50089">
    <property type="entry name" value="ZF_RING_2"/>
    <property type="match status" value="1"/>
</dbReference>
<dbReference type="SMART" id="SM00184">
    <property type="entry name" value="RING"/>
    <property type="match status" value="1"/>
</dbReference>
<keyword evidence="5" id="KW-1185">Reference proteome</keyword>
<evidence type="ECO:0000313" key="5">
    <source>
        <dbReference type="Proteomes" id="UP000250235"/>
    </source>
</evidence>
<proteinExistence type="predicted"/>
<keyword evidence="1" id="KW-0862">Zinc</keyword>
<keyword evidence="1" id="KW-0863">Zinc-finger</keyword>